<dbReference type="Gene3D" id="6.10.250.140">
    <property type="match status" value="1"/>
</dbReference>
<dbReference type="SUPFAM" id="SSF110849">
    <property type="entry name" value="ParB/Sulfiredoxin"/>
    <property type="match status" value="1"/>
</dbReference>
<dbReference type="InterPro" id="IPR036086">
    <property type="entry name" value="ParB/Sulfiredoxin_sf"/>
</dbReference>
<accession>S7WV49</accession>
<dbReference type="Pfam" id="PF08535">
    <property type="entry name" value="KorB"/>
    <property type="match status" value="1"/>
</dbReference>
<organism evidence="4 5">
    <name type="scientific">Acinetobacter junii CIP 107470 = MTCC 11364</name>
    <dbReference type="NCBI Taxonomy" id="1217666"/>
    <lineage>
        <taxon>Bacteria</taxon>
        <taxon>Pseudomonadati</taxon>
        <taxon>Pseudomonadota</taxon>
        <taxon>Gammaproteobacteria</taxon>
        <taxon>Moraxellales</taxon>
        <taxon>Moraxellaceae</taxon>
        <taxon>Acinetobacter</taxon>
    </lineage>
</organism>
<evidence type="ECO:0000313" key="4">
    <source>
        <dbReference type="EMBL" id="EPR85832.1"/>
    </source>
</evidence>
<dbReference type="Gene3D" id="1.10.10.730">
    <property type="entry name" value="KorB DNA-binding domain"/>
    <property type="match status" value="1"/>
</dbReference>
<dbReference type="InterPro" id="IPR013741">
    <property type="entry name" value="KorB_domain"/>
</dbReference>
<dbReference type="GO" id="GO:0005694">
    <property type="term" value="C:chromosome"/>
    <property type="evidence" value="ECO:0007669"/>
    <property type="project" value="TreeGrafter"/>
</dbReference>
<dbReference type="PANTHER" id="PTHR33375:SF1">
    <property type="entry name" value="CHROMOSOME-PARTITIONING PROTEIN PARB-RELATED"/>
    <property type="match status" value="1"/>
</dbReference>
<dbReference type="PANTHER" id="PTHR33375">
    <property type="entry name" value="CHROMOSOME-PARTITIONING PROTEIN PARB-RELATED"/>
    <property type="match status" value="1"/>
</dbReference>
<dbReference type="SMART" id="SM00470">
    <property type="entry name" value="ParB"/>
    <property type="match status" value="1"/>
</dbReference>
<feature type="compositionally biased region" description="Acidic residues" evidence="2">
    <location>
        <begin position="298"/>
        <end position="309"/>
    </location>
</feature>
<dbReference type="InterPro" id="IPR004437">
    <property type="entry name" value="ParB/RepB/Spo0J"/>
</dbReference>
<feature type="compositionally biased region" description="Basic and acidic residues" evidence="2">
    <location>
        <begin position="242"/>
        <end position="252"/>
    </location>
</feature>
<dbReference type="InterPro" id="IPR042075">
    <property type="entry name" value="KorB_DNA-db"/>
</dbReference>
<comment type="caution">
    <text evidence="4">The sequence shown here is derived from an EMBL/GenBank/DDBJ whole genome shotgun (WGS) entry which is preliminary data.</text>
</comment>
<feature type="domain" description="ParB-like N-terminal" evidence="3">
    <location>
        <begin position="32"/>
        <end position="121"/>
    </location>
</feature>
<reference evidence="4 5" key="1">
    <citation type="submission" date="2013-05" db="EMBL/GenBank/DDBJ databases">
        <title>Genome assembly of Acinetobacter junii MTCC 11364.</title>
        <authorList>
            <person name="Khatri I."/>
            <person name="Singh N.K."/>
            <person name="Subramanian S."/>
            <person name="Mayilraj S."/>
        </authorList>
    </citation>
    <scope>NUCLEOTIDE SEQUENCE [LARGE SCALE GENOMIC DNA]</scope>
    <source>
        <strain evidence="4 5">MTCC 11364</strain>
    </source>
</reference>
<gene>
    <name evidence="4" type="ORF">L292_3162</name>
</gene>
<sequence length="391" mass="43833">MTTAKKSLSSLGKLSSSFSQKNSENPSLAAVFEIDIELLSEDPANVRTKYDDSSLEAFADVLKTCGMSTPIAVREDINNKGKYIINNGHRRFRSAKIAGLKQVPVTLSNQHNLLMQLSDNVVREDLDLLDTAEAIERIVNAEDPAERRTREEVAKGIAKSPTWVSKVLKVKTMPDKIRFYYDLGRLKDLEAIYQLCVNYSKYALEISNWIEQYKESSELITQTAVNAFIKGLKNKEIPQIQEEPKETPKKEVLPTARPVPDESELEDMAGDIKPACFDEDLSPKSNAGSEQSVHFENEPDEHDQEDEESSLPTKENDQPHKTENIPLPVMVESDLQNGVDPTTPFDNADSNLTFSFEIKGNTLDESVSISQQIEKFIADNFSNKVIFKANS</sequence>
<feature type="compositionally biased region" description="Basic and acidic residues" evidence="2">
    <location>
        <begin position="314"/>
        <end position="323"/>
    </location>
</feature>
<dbReference type="RefSeq" id="WP_004907752.1">
    <property type="nucleotide sequence ID" value="NZ_ASYZ01000087.1"/>
</dbReference>
<dbReference type="EMBL" id="ASYZ01000087">
    <property type="protein sequence ID" value="EPR85832.1"/>
    <property type="molecule type" value="Genomic_DNA"/>
</dbReference>
<dbReference type="Proteomes" id="UP000018420">
    <property type="component" value="Unassembled WGS sequence"/>
</dbReference>
<protein>
    <recommendedName>
        <fullName evidence="3">ParB-like N-terminal domain-containing protein</fullName>
    </recommendedName>
</protein>
<dbReference type="Gene3D" id="3.90.1530.30">
    <property type="match status" value="1"/>
</dbReference>
<feature type="compositionally biased region" description="Polar residues" evidence="2">
    <location>
        <begin position="283"/>
        <end position="294"/>
    </location>
</feature>
<evidence type="ECO:0000313" key="5">
    <source>
        <dbReference type="Proteomes" id="UP000018420"/>
    </source>
</evidence>
<dbReference type="InterPro" id="IPR050336">
    <property type="entry name" value="Chromosome_partition/occlusion"/>
</dbReference>
<dbReference type="NCBIfam" id="TIGR00180">
    <property type="entry name" value="parB_part"/>
    <property type="match status" value="1"/>
</dbReference>
<dbReference type="InterPro" id="IPR003115">
    <property type="entry name" value="ParB_N"/>
</dbReference>
<dbReference type="Pfam" id="PF02195">
    <property type="entry name" value="ParB_N"/>
    <property type="match status" value="1"/>
</dbReference>
<feature type="region of interest" description="Disordered" evidence="2">
    <location>
        <begin position="239"/>
        <end position="325"/>
    </location>
</feature>
<evidence type="ECO:0000256" key="2">
    <source>
        <dbReference type="SAM" id="MobiDB-lite"/>
    </source>
</evidence>
<proteinExistence type="inferred from homology"/>
<evidence type="ECO:0000256" key="1">
    <source>
        <dbReference type="ARBA" id="ARBA00006295"/>
    </source>
</evidence>
<dbReference type="GO" id="GO:0003677">
    <property type="term" value="F:DNA binding"/>
    <property type="evidence" value="ECO:0007669"/>
    <property type="project" value="InterPro"/>
</dbReference>
<comment type="similarity">
    <text evidence="1">Belongs to the ParB family.</text>
</comment>
<dbReference type="AlphaFoldDB" id="S7WV49"/>
<dbReference type="PATRIC" id="fig|1330047.3.peg.1756"/>
<evidence type="ECO:0000259" key="3">
    <source>
        <dbReference type="SMART" id="SM00470"/>
    </source>
</evidence>
<dbReference type="GO" id="GO:0007059">
    <property type="term" value="P:chromosome segregation"/>
    <property type="evidence" value="ECO:0007669"/>
    <property type="project" value="TreeGrafter"/>
</dbReference>
<name>S7WV49_ACIJU</name>